<protein>
    <submittedName>
        <fullName evidence="1">Uncharacterized protein</fullName>
    </submittedName>
</protein>
<dbReference type="EMBL" id="CM042890">
    <property type="protein sequence ID" value="KAI4312727.1"/>
    <property type="molecule type" value="Genomic_DNA"/>
</dbReference>
<keyword evidence="2" id="KW-1185">Reference proteome</keyword>
<reference evidence="2" key="1">
    <citation type="journal article" date="2023" name="Front. Plant Sci.">
        <title>Chromosomal-level genome assembly of Melastoma candidum provides insights into trichome evolution.</title>
        <authorList>
            <person name="Zhong Y."/>
            <person name="Wu W."/>
            <person name="Sun C."/>
            <person name="Zou P."/>
            <person name="Liu Y."/>
            <person name="Dai S."/>
            <person name="Zhou R."/>
        </authorList>
    </citation>
    <scope>NUCLEOTIDE SEQUENCE [LARGE SCALE GENOMIC DNA]</scope>
</reference>
<gene>
    <name evidence="1" type="ORF">MLD38_037526</name>
</gene>
<accession>A0ACB9LNL2</accession>
<sequence>MDFERRAAIDFFKKLWHEWEPPGVVLLSLTIQVFLIIMGKRRRYAHGRLTTMFTWIAYLSADAVAVYAIGIITTRVARASFPKKDPSIQLNAFWAPFLLLHLGGPETITAYSLEDNELWSRHLLSMCTQAGMSLYVFIATWNDSTLSALTIGMLLAGLIKYSERVWVLWLASSERFRSSIPVAPSVFSKVIEEKQLMTIEGFRVVPHQVNEVPLREDILQIDLDSPGIPSEILYQEELSTAEALLKISGPVFVDFSLYARDREQCRALLDGKNCMSVFKIIEIELGLMFDVLYTKANVTASAWGAFSRSATILITVAAMAIFSLLEDHRSEYSAVDLRTTLVLLGGAIFLEGYALMVLVVSDKTACWLIRKRKLNTLKIINMFQQLSKRQRWFNKVAQFSILSYSLCEKHWFFDRLLKYFKIDEKIYKYVYRSQESIPDNLKWSIMERATDNAEITQGKYPLKKLKKRELKWSIEWEVSQGEDPSELSMPSEGEYPSELPMPSEGEYPSELPMPKLKKQRSGLAFDQSIIVWHIATELVLDSGDKKNRVNRSERATSCSILSRYMMYLLIHHPQMLPTPRITSLKFMDTYIEAMNFFVNLKKSEQRRMDRKIKLKELRQNVMTDLDPMIAEEDTRKYLLFHGCQLASQLDNYDMATKEEILFKVWIEKLIFAAKESNSKYHCQQLRMGGELLTHVWLLLAHYGRTYHFKEQEDPSVVELIVT</sequence>
<dbReference type="Proteomes" id="UP001057402">
    <property type="component" value="Chromosome 11"/>
</dbReference>
<evidence type="ECO:0000313" key="1">
    <source>
        <dbReference type="EMBL" id="KAI4312727.1"/>
    </source>
</evidence>
<evidence type="ECO:0000313" key="2">
    <source>
        <dbReference type="Proteomes" id="UP001057402"/>
    </source>
</evidence>
<proteinExistence type="predicted"/>
<name>A0ACB9LNL2_9MYRT</name>
<comment type="caution">
    <text evidence="1">The sequence shown here is derived from an EMBL/GenBank/DDBJ whole genome shotgun (WGS) entry which is preliminary data.</text>
</comment>
<organism evidence="1 2">
    <name type="scientific">Melastoma candidum</name>
    <dbReference type="NCBI Taxonomy" id="119954"/>
    <lineage>
        <taxon>Eukaryota</taxon>
        <taxon>Viridiplantae</taxon>
        <taxon>Streptophyta</taxon>
        <taxon>Embryophyta</taxon>
        <taxon>Tracheophyta</taxon>
        <taxon>Spermatophyta</taxon>
        <taxon>Magnoliopsida</taxon>
        <taxon>eudicotyledons</taxon>
        <taxon>Gunneridae</taxon>
        <taxon>Pentapetalae</taxon>
        <taxon>rosids</taxon>
        <taxon>malvids</taxon>
        <taxon>Myrtales</taxon>
        <taxon>Melastomataceae</taxon>
        <taxon>Melastomatoideae</taxon>
        <taxon>Melastomateae</taxon>
        <taxon>Melastoma</taxon>
    </lineage>
</organism>